<gene>
    <name evidence="3" type="ORF">NBH00_02335</name>
</gene>
<dbReference type="InterPro" id="IPR029044">
    <property type="entry name" value="Nucleotide-diphossugar_trans"/>
</dbReference>
<dbReference type="RefSeq" id="WP_254571746.1">
    <property type="nucleotide sequence ID" value="NZ_CP098502.1"/>
</dbReference>
<protein>
    <submittedName>
        <fullName evidence="3">Glycosyltransferase family 2 protein</fullName>
    </submittedName>
</protein>
<dbReference type="InterPro" id="IPR001173">
    <property type="entry name" value="Glyco_trans_2-like"/>
</dbReference>
<dbReference type="Pfam" id="PF00535">
    <property type="entry name" value="Glycos_transf_2"/>
    <property type="match status" value="1"/>
</dbReference>
<dbReference type="Proteomes" id="UP001056035">
    <property type="component" value="Chromosome"/>
</dbReference>
<dbReference type="PANTHER" id="PTHR48090:SF7">
    <property type="entry name" value="RFBJ PROTEIN"/>
    <property type="match status" value="1"/>
</dbReference>
<reference evidence="3 4" key="1">
    <citation type="submission" date="2022-06" db="EMBL/GenBank/DDBJ databases">
        <title>Paraconexibacter antarcticus.</title>
        <authorList>
            <person name="Kim C.S."/>
        </authorList>
    </citation>
    <scope>NUCLEOTIDE SEQUENCE [LARGE SCALE GENOMIC DNA]</scope>
    <source>
        <strain evidence="3 4">02-257</strain>
    </source>
</reference>
<feature type="domain" description="Glycosyltransferase 2-like" evidence="2">
    <location>
        <begin position="4"/>
        <end position="170"/>
    </location>
</feature>
<dbReference type="SUPFAM" id="SSF53448">
    <property type="entry name" value="Nucleotide-diphospho-sugar transferases"/>
    <property type="match status" value="1"/>
</dbReference>
<organism evidence="3 4">
    <name type="scientific">Paraconexibacter antarcticus</name>
    <dbReference type="NCBI Taxonomy" id="2949664"/>
    <lineage>
        <taxon>Bacteria</taxon>
        <taxon>Bacillati</taxon>
        <taxon>Actinomycetota</taxon>
        <taxon>Thermoleophilia</taxon>
        <taxon>Solirubrobacterales</taxon>
        <taxon>Paraconexibacteraceae</taxon>
        <taxon>Paraconexibacter</taxon>
    </lineage>
</organism>
<dbReference type="CDD" id="cd04179">
    <property type="entry name" value="DPM_DPG-synthase_like"/>
    <property type="match status" value="1"/>
</dbReference>
<evidence type="ECO:0000313" key="3">
    <source>
        <dbReference type="EMBL" id="UTI65056.1"/>
    </source>
</evidence>
<evidence type="ECO:0000313" key="4">
    <source>
        <dbReference type="Proteomes" id="UP001056035"/>
    </source>
</evidence>
<dbReference type="InterPro" id="IPR050256">
    <property type="entry name" value="Glycosyltransferase_2"/>
</dbReference>
<dbReference type="EMBL" id="CP098502">
    <property type="protein sequence ID" value="UTI65056.1"/>
    <property type="molecule type" value="Genomic_DNA"/>
</dbReference>
<dbReference type="Gene3D" id="3.90.550.10">
    <property type="entry name" value="Spore Coat Polysaccharide Biosynthesis Protein SpsA, Chain A"/>
    <property type="match status" value="1"/>
</dbReference>
<keyword evidence="4" id="KW-1185">Reference proteome</keyword>
<evidence type="ECO:0000256" key="1">
    <source>
        <dbReference type="ARBA" id="ARBA00006739"/>
    </source>
</evidence>
<proteinExistence type="inferred from homology"/>
<dbReference type="PANTHER" id="PTHR48090">
    <property type="entry name" value="UNDECAPRENYL-PHOSPHATE 4-DEOXY-4-FORMAMIDO-L-ARABINOSE TRANSFERASE-RELATED"/>
    <property type="match status" value="1"/>
</dbReference>
<sequence>MKLSVVIPAHNEVDSIGATVSSTVRTLDGAGVDFELIVVDDASADGTAGAVAAAADGDKRVRCVRSHHPGGFGFAVRAGLEQFTGDAVAIMMADGSDDPADLLGYLAVLEDGYDCAFGSRFVTGASVHDYPRFKLFANRVVNTGIRALFRHGYNDTTNAFKAYRREVIETVQPLLSNHFNLTVELPLKAVVRGHSYRVVPISWRNRRAGESKLALQEMGSRYLFIVLYALLEQHLARGDYQRSAPSPGRLRVGDSSATLDAQVAEARR</sequence>
<accession>A0ABY5DVG6</accession>
<evidence type="ECO:0000259" key="2">
    <source>
        <dbReference type="Pfam" id="PF00535"/>
    </source>
</evidence>
<name>A0ABY5DVG6_9ACTN</name>
<comment type="similarity">
    <text evidence="1">Belongs to the glycosyltransferase 2 family.</text>
</comment>